<accession>A0ABV3ZN17</accession>
<organism evidence="1 2">
    <name type="scientific">Danxiaibacter flavus</name>
    <dbReference type="NCBI Taxonomy" id="3049108"/>
    <lineage>
        <taxon>Bacteria</taxon>
        <taxon>Pseudomonadati</taxon>
        <taxon>Bacteroidota</taxon>
        <taxon>Chitinophagia</taxon>
        <taxon>Chitinophagales</taxon>
        <taxon>Chitinophagaceae</taxon>
        <taxon>Danxiaibacter</taxon>
    </lineage>
</organism>
<protein>
    <submittedName>
        <fullName evidence="1">Uncharacterized protein</fullName>
    </submittedName>
</protein>
<name>A0ABV3ZN17_9BACT</name>
<evidence type="ECO:0000313" key="2">
    <source>
        <dbReference type="Proteomes" id="UP001560573"/>
    </source>
</evidence>
<gene>
    <name evidence="1" type="ORF">QTN47_27260</name>
</gene>
<dbReference type="EMBL" id="JAULBC010000015">
    <property type="protein sequence ID" value="MEX6691238.1"/>
    <property type="molecule type" value="Genomic_DNA"/>
</dbReference>
<sequence length="263" mass="30725">MKLIPILFSTPMVQAILDRRKTQTRRIVKPAIEDLGNGLFRWKNKGSFFQVGAKDLNDDFFGIIKSGKWQKGDGLWVKESFKVLDYWEDRKALHVIYQDHKTDVCILTYQEWAKFSKWENQEGKKPSLFMFKSLSRIYLQITDVRVECLQNISEADAIAEGIMYLPNLGGYHWSKDSIFAYDTPQSAFKHLFISISSKPNPIKDDNGKVIRYEAIAWDEDHFDCHFSKYNGIYRGKELIVTVNPWVWVVSFKRIEKPIEVKGI</sequence>
<evidence type="ECO:0000313" key="1">
    <source>
        <dbReference type="EMBL" id="MEX6691238.1"/>
    </source>
</evidence>
<dbReference type="RefSeq" id="WP_369332654.1">
    <property type="nucleotide sequence ID" value="NZ_JAULBC010000015.1"/>
</dbReference>
<comment type="caution">
    <text evidence="1">The sequence shown here is derived from an EMBL/GenBank/DDBJ whole genome shotgun (WGS) entry which is preliminary data.</text>
</comment>
<keyword evidence="2" id="KW-1185">Reference proteome</keyword>
<reference evidence="1 2" key="1">
    <citation type="submission" date="2023-07" db="EMBL/GenBank/DDBJ databases">
        <authorList>
            <person name="Lian W.-H."/>
        </authorList>
    </citation>
    <scope>NUCLEOTIDE SEQUENCE [LARGE SCALE GENOMIC DNA]</scope>
    <source>
        <strain evidence="1 2">SYSU DXS3180</strain>
    </source>
</reference>
<dbReference type="Proteomes" id="UP001560573">
    <property type="component" value="Unassembled WGS sequence"/>
</dbReference>
<proteinExistence type="predicted"/>